<accession>A0A0K1R9W2</accession>
<dbReference type="RefSeq" id="WP_052203496.1">
    <property type="nucleotide sequence ID" value="NZ_CAUPEA010000036.1"/>
</dbReference>
<dbReference type="AlphaFoldDB" id="A0A0K1R9W2"/>
<dbReference type="STRING" id="156976.AK829_01115"/>
<proteinExistence type="predicted"/>
<name>A0A0K1R9W2_9CORY</name>
<reference evidence="1 2" key="1">
    <citation type="submission" date="2015-08" db="EMBL/GenBank/DDBJ databases">
        <authorList>
            <person name="Babu N.S."/>
            <person name="Beckwith C.J."/>
            <person name="Beseler K.G."/>
            <person name="Brison A."/>
            <person name="Carone J.V."/>
            <person name="Caskin T.P."/>
            <person name="Diamond M."/>
            <person name="Durham M.E."/>
            <person name="Foxe J.M."/>
            <person name="Go M."/>
            <person name="Henderson B.A."/>
            <person name="Jones I.B."/>
            <person name="McGettigan J.A."/>
            <person name="Micheletti S.J."/>
            <person name="Nasrallah M.E."/>
            <person name="Ortiz D."/>
            <person name="Piller C.R."/>
            <person name="Privatt S.R."/>
            <person name="Schneider S.L."/>
            <person name="Sharp S."/>
            <person name="Smith T.C."/>
            <person name="Stanton J.D."/>
            <person name="Ullery H.E."/>
            <person name="Wilson R.J."/>
            <person name="Serrano M.G."/>
            <person name="Buck G."/>
            <person name="Lee V."/>
            <person name="Wang Y."/>
            <person name="Carvalho R."/>
            <person name="Voegtly L."/>
            <person name="Shi R."/>
            <person name="Duckworth R."/>
            <person name="Johnson A."/>
            <person name="Loviza R."/>
            <person name="Walstead R."/>
            <person name="Shah Z."/>
            <person name="Kiflezghi M."/>
            <person name="Wade K."/>
            <person name="Ball S.L."/>
            <person name="Bradley K.W."/>
            <person name="Asai D.J."/>
            <person name="Bowman C.A."/>
            <person name="Russell D.A."/>
            <person name="Pope W.H."/>
            <person name="Jacobs-Sera D."/>
            <person name="Hendrix R.W."/>
            <person name="Hatfull G.F."/>
        </authorList>
    </citation>
    <scope>NUCLEOTIDE SEQUENCE [LARGE SCALE GENOMIC DNA]</scope>
    <source>
        <strain evidence="1 2">PUDD_83A45</strain>
    </source>
</reference>
<dbReference type="EMBL" id="CP012342">
    <property type="protein sequence ID" value="AKV57996.1"/>
    <property type="molecule type" value="Genomic_DNA"/>
</dbReference>
<protein>
    <submittedName>
        <fullName evidence="1">Uncharacterized protein</fullName>
    </submittedName>
</protein>
<dbReference type="Proteomes" id="UP000060016">
    <property type="component" value="Chromosome"/>
</dbReference>
<dbReference type="PATRIC" id="fig|156976.3.peg.212"/>
<organism evidence="1 2">
    <name type="scientific">Corynebacterium riegelii</name>
    <dbReference type="NCBI Taxonomy" id="156976"/>
    <lineage>
        <taxon>Bacteria</taxon>
        <taxon>Bacillati</taxon>
        <taxon>Actinomycetota</taxon>
        <taxon>Actinomycetes</taxon>
        <taxon>Mycobacteriales</taxon>
        <taxon>Corynebacteriaceae</taxon>
        <taxon>Corynebacterium</taxon>
    </lineage>
</organism>
<sequence length="245" mass="27618">MRTSHWIKLVLIWLSLLVPTVIGVYLAISERRDIGVLGVAGAIFLGVHVIIAPFFGPAINSSGKKYTLKAVQPVLHVSDSGYQWSVTARNEWIRAWFAGPLLLGLGIVSLTAFRSDTGRGPIMPYIGGLLIFLALYLVVKLLATDVAAEMHDNAFTYSSRGFPFHRQEHRILRIDATHFWQHDDPMPVACFLRLYGNTETTSYWRGKPYRTTRSSSVKIPVPYFKNATVHQVESMFNSFHTSPRR</sequence>
<keyword evidence="2" id="KW-1185">Reference proteome</keyword>
<evidence type="ECO:0000313" key="1">
    <source>
        <dbReference type="EMBL" id="AKV57996.1"/>
    </source>
</evidence>
<evidence type="ECO:0000313" key="2">
    <source>
        <dbReference type="Proteomes" id="UP000060016"/>
    </source>
</evidence>
<gene>
    <name evidence="1" type="ORF">AK829_01115</name>
</gene>
<dbReference type="KEGG" id="crie:AK829_01115"/>